<evidence type="ECO:0000256" key="2">
    <source>
        <dbReference type="ARBA" id="ARBA00022528"/>
    </source>
</evidence>
<dbReference type="RefSeq" id="XP_024362770.1">
    <property type="nucleotide sequence ID" value="XM_024507002.2"/>
</dbReference>
<evidence type="ECO:0000256" key="1">
    <source>
        <dbReference type="ARBA" id="ARBA00004470"/>
    </source>
</evidence>
<evidence type="ECO:0000259" key="12">
    <source>
        <dbReference type="Pfam" id="PF00326"/>
    </source>
</evidence>
<comment type="subcellular location">
    <subcellularLocation>
        <location evidence="1">Plastid</location>
        <location evidence="1">Chloroplast stroma</location>
    </subcellularLocation>
</comment>
<organism evidence="13">
    <name type="scientific">Physcomitrium patens</name>
    <name type="common">Spreading-leaved earth moss</name>
    <name type="synonym">Physcomitrella patens</name>
    <dbReference type="NCBI Taxonomy" id="3218"/>
    <lineage>
        <taxon>Eukaryota</taxon>
        <taxon>Viridiplantae</taxon>
        <taxon>Streptophyta</taxon>
        <taxon>Embryophyta</taxon>
        <taxon>Bryophyta</taxon>
        <taxon>Bryophytina</taxon>
        <taxon>Bryopsida</taxon>
        <taxon>Funariidae</taxon>
        <taxon>Funariales</taxon>
        <taxon>Funariaceae</taxon>
        <taxon>Physcomitrium</taxon>
    </lineage>
</organism>
<dbReference type="AlphaFoldDB" id="A0A2K1IJI3"/>
<keyword evidence="3" id="KW-0934">Plastid</keyword>
<keyword evidence="4" id="KW-0645">Protease</keyword>
<dbReference type="EnsemblPlants" id="Pp3c23_15570V3.4">
    <property type="protein sequence ID" value="Pp3c23_15570V3.4"/>
    <property type="gene ID" value="Pp3c23_15570"/>
</dbReference>
<evidence type="ECO:0000256" key="6">
    <source>
        <dbReference type="ARBA" id="ARBA00022825"/>
    </source>
</evidence>
<keyword evidence="7" id="KW-0809">Transit peptide</keyword>
<sequence length="886" mass="98545">MGIHDVRNLVALAGTESTAGSATGATNYESTQPADNGYQIPPEEIRKIVDAPPTPTLMFSPTKKTILFLQRRSLAPLSDIARPELKLGGMRIDPEYNTKSRMSFYTGIHIRKVLSDNNIGEDLVMTGVPEGSRINYCSWSPDGRYFAFSVREPDQGEGPVTLPSLWVADAETGKARQLLGAPEYALNTVLDHFSWIDDTRLVVCTIPQGRGAPPKKPPTPFGPKIQSNEGQAVMQNRTYQDLLKDSHDENLFEYYATSQIVIVSIDGQALPIGPPALYCDVEASPDGHFLLVRYLHRPFSFIVHLARFPKKIEVWRPSGEIVKEVCDLPLAEDIPISFDSARKGRRSVNWRNDKLATLYWVEAQDGGDPKNEVSPRDIVYTEPAEGGFPQVIAETDLRFQGICWMDDDLALLYDGWYKTRKTRTWVITPGNPEKEKHILFDRSTEDVYGDPGSPKRRQSSLGTYVLAQVRNSAGNKCLLLDGRGATPEGNIPFLDLLDIETGEKERIWQSVKEKYYETLALLMAPKGDEVLTLDNFKIVIARESQTEPHQFYFVCWPAKTETRITNFPHPYPQLKDLNKEIIRYARSDGVQLTATLYTPPGFDSAKGKLPLLMWAYPREFKSKDNASQMRGSPFSFAGINSTSPLLWLARGFAILDGPTMPIIGEGDEEPNERYVEQLVASAKAAVDEVVRRGVADPNKIAVGGHSYGAFMTANLLIHASDLFACGIARSGAYNRTLTPFGFQAEERTLWEAQKTYIEMSPYMYANRVKKPLLLIHGDEDNNSGTMTMQSERFFSALKGHGALTRLVLLPLESHGYQGRESVMHCLWEMDRWLQLHCVNATGNASASDNAEANPAVTSSGAVGESANENDPFARPSTRGFAALSSL</sequence>
<proteinExistence type="inferred from homology"/>
<dbReference type="Pfam" id="PF00326">
    <property type="entry name" value="Peptidase_S9"/>
    <property type="match status" value="1"/>
</dbReference>
<dbReference type="EnsemblPlants" id="Pp3c23_15570V3.1">
    <property type="protein sequence ID" value="Pp3c23_15570V3.1"/>
    <property type="gene ID" value="Pp3c23_15570"/>
</dbReference>
<evidence type="ECO:0000256" key="3">
    <source>
        <dbReference type="ARBA" id="ARBA00022640"/>
    </source>
</evidence>
<dbReference type="ESTHER" id="phypa-a0a2k1iji3">
    <property type="family name" value="Glutamyl_Peptidase_S9"/>
</dbReference>
<dbReference type="Gramene" id="Pp3c23_15570V3.1">
    <property type="protein sequence ID" value="Pp3c23_15570V3.1"/>
    <property type="gene ID" value="Pp3c23_15570"/>
</dbReference>
<comment type="similarity">
    <text evidence="9">Belongs to the peptidase S9D family.</text>
</comment>
<dbReference type="Gene3D" id="2.120.10.30">
    <property type="entry name" value="TolB, C-terminal domain"/>
    <property type="match status" value="1"/>
</dbReference>
<dbReference type="InterPro" id="IPR029058">
    <property type="entry name" value="AB_hydrolase_fold"/>
</dbReference>
<dbReference type="SUPFAM" id="SSF82171">
    <property type="entry name" value="DPP6 N-terminal domain-like"/>
    <property type="match status" value="1"/>
</dbReference>
<dbReference type="KEGG" id="ppp:112276044"/>
<dbReference type="RefSeq" id="XP_024362769.1">
    <property type="nucleotide sequence ID" value="XM_024507001.2"/>
</dbReference>
<evidence type="ECO:0000256" key="9">
    <source>
        <dbReference type="ARBA" id="ARBA00060950"/>
    </source>
</evidence>
<protein>
    <recommendedName>
        <fullName evidence="10">Probable glutamyl endopeptidase, chloroplastic</fullName>
    </recommendedName>
</protein>
<dbReference type="PANTHER" id="PTHR42776:SF28">
    <property type="entry name" value="GLUTAMYL ENDOPEPTIDASE, CHLOROPLASTIC-RELATED"/>
    <property type="match status" value="1"/>
</dbReference>
<dbReference type="EnsemblPlants" id="Pp3c23_15570V3.3">
    <property type="protein sequence ID" value="Pp3c23_15570V3.3"/>
    <property type="gene ID" value="Pp3c23_15570"/>
</dbReference>
<dbReference type="InterPro" id="IPR011042">
    <property type="entry name" value="6-blade_b-propeller_TolB-like"/>
</dbReference>
<evidence type="ECO:0000256" key="7">
    <source>
        <dbReference type="ARBA" id="ARBA00022946"/>
    </source>
</evidence>
<evidence type="ECO:0000256" key="4">
    <source>
        <dbReference type="ARBA" id="ARBA00022670"/>
    </source>
</evidence>
<dbReference type="Gene3D" id="3.40.50.1820">
    <property type="entry name" value="alpha/beta hydrolase"/>
    <property type="match status" value="1"/>
</dbReference>
<reference evidence="13 15" key="1">
    <citation type="journal article" date="2008" name="Science">
        <title>The Physcomitrella genome reveals evolutionary insights into the conquest of land by plants.</title>
        <authorList>
            <person name="Rensing S."/>
            <person name="Lang D."/>
            <person name="Zimmer A."/>
            <person name="Terry A."/>
            <person name="Salamov A."/>
            <person name="Shapiro H."/>
            <person name="Nishiyama T."/>
            <person name="Perroud P.-F."/>
            <person name="Lindquist E."/>
            <person name="Kamisugi Y."/>
            <person name="Tanahashi T."/>
            <person name="Sakakibara K."/>
            <person name="Fujita T."/>
            <person name="Oishi K."/>
            <person name="Shin-I T."/>
            <person name="Kuroki Y."/>
            <person name="Toyoda A."/>
            <person name="Suzuki Y."/>
            <person name="Hashimoto A."/>
            <person name="Yamaguchi K."/>
            <person name="Sugano A."/>
            <person name="Kohara Y."/>
            <person name="Fujiyama A."/>
            <person name="Anterola A."/>
            <person name="Aoki S."/>
            <person name="Ashton N."/>
            <person name="Barbazuk W.B."/>
            <person name="Barker E."/>
            <person name="Bennetzen J."/>
            <person name="Bezanilla M."/>
            <person name="Blankenship R."/>
            <person name="Cho S.H."/>
            <person name="Dutcher S."/>
            <person name="Estelle M."/>
            <person name="Fawcett J.A."/>
            <person name="Gundlach H."/>
            <person name="Hanada K."/>
            <person name="Heyl A."/>
            <person name="Hicks K.A."/>
            <person name="Hugh J."/>
            <person name="Lohr M."/>
            <person name="Mayer K."/>
            <person name="Melkozernov A."/>
            <person name="Murata T."/>
            <person name="Nelson D."/>
            <person name="Pils B."/>
            <person name="Prigge M."/>
            <person name="Reiss B."/>
            <person name="Renner T."/>
            <person name="Rombauts S."/>
            <person name="Rushton P."/>
            <person name="Sanderfoot A."/>
            <person name="Schween G."/>
            <person name="Shiu S.-H."/>
            <person name="Stueber K."/>
            <person name="Theodoulou F.L."/>
            <person name="Tu H."/>
            <person name="Van de Peer Y."/>
            <person name="Verrier P.J."/>
            <person name="Waters E."/>
            <person name="Wood A."/>
            <person name="Yang L."/>
            <person name="Cove D."/>
            <person name="Cuming A."/>
            <person name="Hasebe M."/>
            <person name="Lucas S."/>
            <person name="Mishler D.B."/>
            <person name="Reski R."/>
            <person name="Grigoriev I."/>
            <person name="Quatrano R.S."/>
            <person name="Boore J.L."/>
        </authorList>
    </citation>
    <scope>NUCLEOTIDE SEQUENCE [LARGE SCALE GENOMIC DNA]</scope>
    <source>
        <strain evidence="14 15">cv. Gransden 2004</strain>
    </source>
</reference>
<dbReference type="RefSeq" id="XP_024362768.1">
    <property type="nucleotide sequence ID" value="XM_024507000.2"/>
</dbReference>
<dbReference type="SUPFAM" id="SSF53474">
    <property type="entry name" value="alpha/beta-Hydrolases"/>
    <property type="match status" value="1"/>
</dbReference>
<comment type="function">
    <text evidence="8">Serine-type protease active in vitro against the LHCII N-terminal. Cleaves its substrate on the carboxy-side of Glu residues.</text>
</comment>
<dbReference type="GO" id="GO:0006508">
    <property type="term" value="P:proteolysis"/>
    <property type="evidence" value="ECO:0007669"/>
    <property type="project" value="UniProtKB-KW"/>
</dbReference>
<evidence type="ECO:0000256" key="10">
    <source>
        <dbReference type="ARBA" id="ARBA00073000"/>
    </source>
</evidence>
<dbReference type="Gramene" id="Pp3c23_15570V3.4">
    <property type="protein sequence ID" value="Pp3c23_15570V3.4"/>
    <property type="gene ID" value="Pp3c23_15570"/>
</dbReference>
<feature type="region of interest" description="Disordered" evidence="11">
    <location>
        <begin position="844"/>
        <end position="886"/>
    </location>
</feature>
<gene>
    <name evidence="14" type="primary">LOC112276044</name>
    <name evidence="13" type="ORF">PHYPA_028131</name>
</gene>
<reference evidence="13 15" key="2">
    <citation type="journal article" date="2018" name="Plant J.">
        <title>The Physcomitrella patens chromosome-scale assembly reveals moss genome structure and evolution.</title>
        <authorList>
            <person name="Lang D."/>
            <person name="Ullrich K.K."/>
            <person name="Murat F."/>
            <person name="Fuchs J."/>
            <person name="Jenkins J."/>
            <person name="Haas F.B."/>
            <person name="Piednoel M."/>
            <person name="Gundlach H."/>
            <person name="Van Bel M."/>
            <person name="Meyberg R."/>
            <person name="Vives C."/>
            <person name="Morata J."/>
            <person name="Symeonidi A."/>
            <person name="Hiss M."/>
            <person name="Muchero W."/>
            <person name="Kamisugi Y."/>
            <person name="Saleh O."/>
            <person name="Blanc G."/>
            <person name="Decker E.L."/>
            <person name="van Gessel N."/>
            <person name="Grimwood J."/>
            <person name="Hayes R.D."/>
            <person name="Graham S.W."/>
            <person name="Gunter L.E."/>
            <person name="McDaniel S.F."/>
            <person name="Hoernstein S.N.W."/>
            <person name="Larsson A."/>
            <person name="Li F.W."/>
            <person name="Perroud P.F."/>
            <person name="Phillips J."/>
            <person name="Ranjan P."/>
            <person name="Rokshar D.S."/>
            <person name="Rothfels C.J."/>
            <person name="Schneider L."/>
            <person name="Shu S."/>
            <person name="Stevenson D.W."/>
            <person name="Thummler F."/>
            <person name="Tillich M."/>
            <person name="Villarreal Aguilar J.C."/>
            <person name="Widiez T."/>
            <person name="Wong G.K."/>
            <person name="Wymore A."/>
            <person name="Zhang Y."/>
            <person name="Zimmer A.D."/>
            <person name="Quatrano R.S."/>
            <person name="Mayer K.F.X."/>
            <person name="Goodstein D."/>
            <person name="Casacuberta J.M."/>
            <person name="Vandepoele K."/>
            <person name="Reski R."/>
            <person name="Cuming A.C."/>
            <person name="Tuskan G.A."/>
            <person name="Maumus F."/>
            <person name="Salse J."/>
            <person name="Schmutz J."/>
            <person name="Rensing S.A."/>
        </authorList>
    </citation>
    <scope>NUCLEOTIDE SEQUENCE [LARGE SCALE GENOMIC DNA]</scope>
    <source>
        <strain evidence="14 15">cv. Gransden 2004</strain>
    </source>
</reference>
<dbReference type="OrthoDB" id="43744at2759"/>
<keyword evidence="15" id="KW-1185">Reference proteome</keyword>
<dbReference type="Gramene" id="Pp3c23_15570V3.3">
    <property type="protein sequence ID" value="Pp3c23_15570V3.3"/>
    <property type="gene ID" value="Pp3c23_15570"/>
</dbReference>
<dbReference type="GO" id="GO:0004252">
    <property type="term" value="F:serine-type endopeptidase activity"/>
    <property type="evidence" value="ECO:0000318"/>
    <property type="project" value="GO_Central"/>
</dbReference>
<dbReference type="STRING" id="3218.A0A2K1IJI3"/>
<dbReference type="InterPro" id="IPR001375">
    <property type="entry name" value="Peptidase_S9_cat"/>
</dbReference>
<dbReference type="PaxDb" id="3218-PP1S156_123V6.2"/>
<evidence type="ECO:0000313" key="13">
    <source>
        <dbReference type="EMBL" id="PNR29438.1"/>
    </source>
</evidence>
<evidence type="ECO:0000256" key="11">
    <source>
        <dbReference type="SAM" id="MobiDB-lite"/>
    </source>
</evidence>
<evidence type="ECO:0000256" key="8">
    <source>
        <dbReference type="ARBA" id="ARBA00054431"/>
    </source>
</evidence>
<reference evidence="14" key="3">
    <citation type="submission" date="2020-12" db="UniProtKB">
        <authorList>
            <consortium name="EnsemblPlants"/>
        </authorList>
    </citation>
    <scope>IDENTIFICATION</scope>
</reference>
<dbReference type="OMA" id="NERYVEQ"/>
<evidence type="ECO:0000256" key="5">
    <source>
        <dbReference type="ARBA" id="ARBA00022801"/>
    </source>
</evidence>
<keyword evidence="2" id="KW-0150">Chloroplast</keyword>
<keyword evidence="6" id="KW-0720">Serine protease</keyword>
<accession>A0A2K1IJI3</accession>
<dbReference type="RefSeq" id="XP_024362767.1">
    <property type="nucleotide sequence ID" value="XM_024506999.2"/>
</dbReference>
<dbReference type="Proteomes" id="UP000006727">
    <property type="component" value="Chromosome 23"/>
</dbReference>
<evidence type="ECO:0000313" key="15">
    <source>
        <dbReference type="Proteomes" id="UP000006727"/>
    </source>
</evidence>
<feature type="domain" description="Peptidase S9 prolyl oligopeptidase catalytic" evidence="12">
    <location>
        <begin position="683"/>
        <end position="834"/>
    </location>
</feature>
<dbReference type="FunFam" id="3.40.50.1820:FF:000049">
    <property type="entry name" value="probable glutamyl endopeptidase, chloroplastic"/>
    <property type="match status" value="1"/>
</dbReference>
<feature type="compositionally biased region" description="Polar residues" evidence="11">
    <location>
        <begin position="844"/>
        <end position="860"/>
    </location>
</feature>
<dbReference type="EMBL" id="ABEU02000023">
    <property type="protein sequence ID" value="PNR29438.1"/>
    <property type="molecule type" value="Genomic_DNA"/>
</dbReference>
<dbReference type="GO" id="GO:0009570">
    <property type="term" value="C:chloroplast stroma"/>
    <property type="evidence" value="ECO:0007669"/>
    <property type="project" value="UniProtKB-SubCell"/>
</dbReference>
<feature type="region of interest" description="Disordered" evidence="11">
    <location>
        <begin position="19"/>
        <end position="38"/>
    </location>
</feature>
<name>A0A2K1IJI3_PHYPA</name>
<keyword evidence="5" id="KW-0378">Hydrolase</keyword>
<dbReference type="PANTHER" id="PTHR42776">
    <property type="entry name" value="SERINE PEPTIDASE S9 FAMILY MEMBER"/>
    <property type="match status" value="1"/>
</dbReference>
<evidence type="ECO:0000313" key="14">
    <source>
        <dbReference type="EnsemblPlants" id="Pp3c23_15570V3.1"/>
    </source>
</evidence>
<dbReference type="GeneID" id="112276044"/>